<feature type="compositionally biased region" description="Gly residues" evidence="1">
    <location>
        <begin position="86"/>
        <end position="97"/>
    </location>
</feature>
<dbReference type="Proteomes" id="UP000324222">
    <property type="component" value="Unassembled WGS sequence"/>
</dbReference>
<name>A0A5B7EQY2_PORTR</name>
<accession>A0A5B7EQY2</accession>
<keyword evidence="3" id="KW-1185">Reference proteome</keyword>
<evidence type="ECO:0000313" key="2">
    <source>
        <dbReference type="EMBL" id="MPC37160.1"/>
    </source>
</evidence>
<proteinExistence type="predicted"/>
<protein>
    <submittedName>
        <fullName evidence="2">Uncharacterized protein</fullName>
    </submittedName>
</protein>
<reference evidence="2 3" key="1">
    <citation type="submission" date="2019-05" db="EMBL/GenBank/DDBJ databases">
        <title>Another draft genome of Portunus trituberculatus and its Hox gene families provides insights of decapod evolution.</title>
        <authorList>
            <person name="Jeong J.-H."/>
            <person name="Song I."/>
            <person name="Kim S."/>
            <person name="Choi T."/>
            <person name="Kim D."/>
            <person name="Ryu S."/>
            <person name="Kim W."/>
        </authorList>
    </citation>
    <scope>NUCLEOTIDE SEQUENCE [LARGE SCALE GENOMIC DNA]</scope>
    <source>
        <tissue evidence="2">Muscle</tissue>
    </source>
</reference>
<dbReference type="EMBL" id="VSRR010003702">
    <property type="protein sequence ID" value="MPC37160.1"/>
    <property type="molecule type" value="Genomic_DNA"/>
</dbReference>
<evidence type="ECO:0000313" key="3">
    <source>
        <dbReference type="Proteomes" id="UP000324222"/>
    </source>
</evidence>
<dbReference type="AlphaFoldDB" id="A0A5B7EQY2"/>
<feature type="region of interest" description="Disordered" evidence="1">
    <location>
        <begin position="86"/>
        <end position="107"/>
    </location>
</feature>
<comment type="caution">
    <text evidence="2">The sequence shown here is derived from an EMBL/GenBank/DDBJ whole genome shotgun (WGS) entry which is preliminary data.</text>
</comment>
<evidence type="ECO:0000256" key="1">
    <source>
        <dbReference type="SAM" id="MobiDB-lite"/>
    </source>
</evidence>
<sequence length="107" mass="11490">MLLVTQYTAVHHCLLCFNSCPGLPPRPVCLAGPAGERGSGGLPYVPARTPHDTTMTQHLFFNNSNYIHFFSKCPTRRADQTCLGNGKGNGVVGGGGSAEQECRVRSR</sequence>
<organism evidence="2 3">
    <name type="scientific">Portunus trituberculatus</name>
    <name type="common">Swimming crab</name>
    <name type="synonym">Neptunus trituberculatus</name>
    <dbReference type="NCBI Taxonomy" id="210409"/>
    <lineage>
        <taxon>Eukaryota</taxon>
        <taxon>Metazoa</taxon>
        <taxon>Ecdysozoa</taxon>
        <taxon>Arthropoda</taxon>
        <taxon>Crustacea</taxon>
        <taxon>Multicrustacea</taxon>
        <taxon>Malacostraca</taxon>
        <taxon>Eumalacostraca</taxon>
        <taxon>Eucarida</taxon>
        <taxon>Decapoda</taxon>
        <taxon>Pleocyemata</taxon>
        <taxon>Brachyura</taxon>
        <taxon>Eubrachyura</taxon>
        <taxon>Portunoidea</taxon>
        <taxon>Portunidae</taxon>
        <taxon>Portuninae</taxon>
        <taxon>Portunus</taxon>
    </lineage>
</organism>
<gene>
    <name evidence="2" type="ORF">E2C01_030633</name>
</gene>